<dbReference type="Proteomes" id="UP000825009">
    <property type="component" value="Chromosome"/>
</dbReference>
<sequence>MTLDLSLGELQALCTKAARGAGRAVGVAEDAGHAVRWLCARELDGAGALVALLQATDGRTATELAPDPETLAAPRDALCPLALGAYLSDADLTPDGPVGPVHAPLLLRPFLVAMGRDLAPLEASSKPHGPQMVRLMACAIASDARATRAHPDADSLDALHVFAARTYAPATEASRAGAGSGLSDND</sequence>
<dbReference type="AlphaFoldDB" id="A0A8F6YC52"/>
<name>A0A8F6YC52_9RHOB</name>
<dbReference type="RefSeq" id="WP_219001117.1">
    <property type="nucleotide sequence ID" value="NZ_CP079194.1"/>
</dbReference>
<dbReference type="Pfam" id="PF12525">
    <property type="entry name" value="DUF3726"/>
    <property type="match status" value="1"/>
</dbReference>
<organism evidence="1 2">
    <name type="scientific">Gymnodinialimonas ceratoperidinii</name>
    <dbReference type="NCBI Taxonomy" id="2856823"/>
    <lineage>
        <taxon>Bacteria</taxon>
        <taxon>Pseudomonadati</taxon>
        <taxon>Pseudomonadota</taxon>
        <taxon>Alphaproteobacteria</taxon>
        <taxon>Rhodobacterales</taxon>
        <taxon>Paracoccaceae</taxon>
        <taxon>Gymnodinialimonas</taxon>
    </lineage>
</organism>
<protein>
    <submittedName>
        <fullName evidence="1">DUF3726 domain-containing protein</fullName>
    </submittedName>
</protein>
<gene>
    <name evidence="1" type="ORF">KYE46_13385</name>
</gene>
<keyword evidence="2" id="KW-1185">Reference proteome</keyword>
<evidence type="ECO:0000313" key="1">
    <source>
        <dbReference type="EMBL" id="QXT38920.1"/>
    </source>
</evidence>
<dbReference type="EMBL" id="CP079194">
    <property type="protein sequence ID" value="QXT38920.1"/>
    <property type="molecule type" value="Genomic_DNA"/>
</dbReference>
<reference evidence="1 2" key="1">
    <citation type="submission" date="2021-07" db="EMBL/GenBank/DDBJ databases">
        <title>A novel Jannaschia species isolated from marine dinoflagellate Ceratoperidinium margalefii.</title>
        <authorList>
            <person name="Jiang Y."/>
            <person name="Li Z."/>
        </authorList>
    </citation>
    <scope>NUCLEOTIDE SEQUENCE [LARGE SCALE GENOMIC DNA]</scope>
    <source>
        <strain evidence="1 2">J12C1-MA-4</strain>
    </source>
</reference>
<dbReference type="InterPro" id="IPR022201">
    <property type="entry name" value="DUF3726"/>
</dbReference>
<evidence type="ECO:0000313" key="2">
    <source>
        <dbReference type="Proteomes" id="UP000825009"/>
    </source>
</evidence>
<proteinExistence type="predicted"/>
<dbReference type="KEGG" id="gce:KYE46_13385"/>
<accession>A0A8F6YC52</accession>